<evidence type="ECO:0000256" key="5">
    <source>
        <dbReference type="PROSITE-ProRule" id="PRU00042"/>
    </source>
</evidence>
<feature type="domain" description="C2H2-type" evidence="7">
    <location>
        <begin position="240"/>
        <end position="268"/>
    </location>
</feature>
<dbReference type="GO" id="GO:0000981">
    <property type="term" value="F:DNA-binding transcription factor activity, RNA polymerase II-specific"/>
    <property type="evidence" value="ECO:0007669"/>
    <property type="project" value="TreeGrafter"/>
</dbReference>
<keyword evidence="2" id="KW-0677">Repeat</keyword>
<dbReference type="GO" id="GO:0005634">
    <property type="term" value="C:nucleus"/>
    <property type="evidence" value="ECO:0007669"/>
    <property type="project" value="TreeGrafter"/>
</dbReference>
<evidence type="ECO:0000256" key="3">
    <source>
        <dbReference type="ARBA" id="ARBA00022771"/>
    </source>
</evidence>
<dbReference type="PANTHER" id="PTHR24379">
    <property type="entry name" value="KRAB AND ZINC FINGER DOMAIN-CONTAINING"/>
    <property type="match status" value="1"/>
</dbReference>
<dbReference type="GO" id="GO:0008270">
    <property type="term" value="F:zinc ion binding"/>
    <property type="evidence" value="ECO:0007669"/>
    <property type="project" value="UniProtKB-KW"/>
</dbReference>
<evidence type="ECO:0000256" key="4">
    <source>
        <dbReference type="ARBA" id="ARBA00022833"/>
    </source>
</evidence>
<dbReference type="OMA" id="PARIRYA"/>
<keyword evidence="9" id="KW-1185">Reference proteome</keyword>
<feature type="compositionally biased region" description="Basic and acidic residues" evidence="6">
    <location>
        <begin position="153"/>
        <end position="169"/>
    </location>
</feature>
<evidence type="ECO:0000256" key="1">
    <source>
        <dbReference type="ARBA" id="ARBA00022723"/>
    </source>
</evidence>
<dbReference type="Pfam" id="PF00096">
    <property type="entry name" value="zf-C2H2"/>
    <property type="match status" value="2"/>
</dbReference>
<feature type="region of interest" description="Disordered" evidence="6">
    <location>
        <begin position="110"/>
        <end position="196"/>
    </location>
</feature>
<dbReference type="InterPro" id="IPR013087">
    <property type="entry name" value="Znf_C2H2_type"/>
</dbReference>
<evidence type="ECO:0000313" key="9">
    <source>
        <dbReference type="Proteomes" id="UP000198287"/>
    </source>
</evidence>
<dbReference type="Gene3D" id="3.30.160.60">
    <property type="entry name" value="Classic Zinc Finger"/>
    <property type="match status" value="2"/>
</dbReference>
<dbReference type="PANTHER" id="PTHR24379:SF127">
    <property type="entry name" value="BLOODY FINGERS-RELATED"/>
    <property type="match status" value="1"/>
</dbReference>
<gene>
    <name evidence="8" type="ORF">Fcan01_19964</name>
</gene>
<keyword evidence="1" id="KW-0479">Metal-binding</keyword>
<evidence type="ECO:0000259" key="7">
    <source>
        <dbReference type="PROSITE" id="PS50157"/>
    </source>
</evidence>
<organism evidence="8 9">
    <name type="scientific">Folsomia candida</name>
    <name type="common">Springtail</name>
    <dbReference type="NCBI Taxonomy" id="158441"/>
    <lineage>
        <taxon>Eukaryota</taxon>
        <taxon>Metazoa</taxon>
        <taxon>Ecdysozoa</taxon>
        <taxon>Arthropoda</taxon>
        <taxon>Hexapoda</taxon>
        <taxon>Collembola</taxon>
        <taxon>Entomobryomorpha</taxon>
        <taxon>Isotomoidea</taxon>
        <taxon>Isotomidae</taxon>
        <taxon>Proisotominae</taxon>
        <taxon>Folsomia</taxon>
    </lineage>
</organism>
<evidence type="ECO:0000256" key="6">
    <source>
        <dbReference type="SAM" id="MobiDB-lite"/>
    </source>
</evidence>
<dbReference type="PROSITE" id="PS00028">
    <property type="entry name" value="ZINC_FINGER_C2H2_1"/>
    <property type="match status" value="4"/>
</dbReference>
<dbReference type="SMART" id="SM00355">
    <property type="entry name" value="ZnF_C2H2"/>
    <property type="match status" value="4"/>
</dbReference>
<keyword evidence="4" id="KW-0862">Zinc</keyword>
<reference evidence="8 9" key="1">
    <citation type="submission" date="2015-12" db="EMBL/GenBank/DDBJ databases">
        <title>The genome of Folsomia candida.</title>
        <authorList>
            <person name="Faddeeva A."/>
            <person name="Derks M.F."/>
            <person name="Anvar Y."/>
            <person name="Smit S."/>
            <person name="Van Straalen N."/>
            <person name="Roelofs D."/>
        </authorList>
    </citation>
    <scope>NUCLEOTIDE SEQUENCE [LARGE SCALE GENOMIC DNA]</scope>
    <source>
        <strain evidence="8 9">VU population</strain>
        <tissue evidence="8">Whole body</tissue>
    </source>
</reference>
<dbReference type="EMBL" id="LNIX01000018">
    <property type="protein sequence ID" value="OXA44961.1"/>
    <property type="molecule type" value="Genomic_DNA"/>
</dbReference>
<feature type="compositionally biased region" description="Basic residues" evidence="6">
    <location>
        <begin position="170"/>
        <end position="185"/>
    </location>
</feature>
<dbReference type="OrthoDB" id="10039931at2759"/>
<name>A0A226DK32_FOLCA</name>
<dbReference type="Proteomes" id="UP000198287">
    <property type="component" value="Unassembled WGS sequence"/>
</dbReference>
<feature type="domain" description="C2H2-type" evidence="7">
    <location>
        <begin position="209"/>
        <end position="237"/>
    </location>
</feature>
<dbReference type="GO" id="GO:0000977">
    <property type="term" value="F:RNA polymerase II transcription regulatory region sequence-specific DNA binding"/>
    <property type="evidence" value="ECO:0007669"/>
    <property type="project" value="TreeGrafter"/>
</dbReference>
<dbReference type="InterPro" id="IPR036236">
    <property type="entry name" value="Znf_C2H2_sf"/>
</dbReference>
<dbReference type="AlphaFoldDB" id="A0A226DK32"/>
<sequence length="342" mass="39951">MEQVLFEIGDFSASMARLELHVNVLLKSTIEINDELRQNLHQLISQHFPDTRSLLTIIQNSINAEGGISIKIEEDIAIRDAFTTHQEDEFMQEDNKYSFSDLGMKIEPEKIYRTRSKTKHKEEKSPPTCKNETHDGEQQSVPGDDENYSVEIEPEHKSDQEEYFPVHDSSKKKKSLKPNKKRGQKQRKESCSPKAKPARIRYADLTSSFLCQTCGKSYKKKYDLEKHHMLTHDIDSAPKFPCDICDKVFLVKRCLKKHKIMIHQVEPKVLCGQCGAWFKHMDILRNHVKNVHDQVRPHQCHICPKSFKMKTHLQYHLKTHERPNGGKERGLNNDFWNDFLVF</sequence>
<evidence type="ECO:0000313" key="8">
    <source>
        <dbReference type="EMBL" id="OXA44961.1"/>
    </source>
</evidence>
<dbReference type="SUPFAM" id="SSF57667">
    <property type="entry name" value="beta-beta-alpha zinc fingers"/>
    <property type="match status" value="2"/>
</dbReference>
<evidence type="ECO:0000256" key="2">
    <source>
        <dbReference type="ARBA" id="ARBA00022737"/>
    </source>
</evidence>
<proteinExistence type="predicted"/>
<accession>A0A226DK32</accession>
<feature type="domain" description="C2H2-type" evidence="7">
    <location>
        <begin position="298"/>
        <end position="325"/>
    </location>
</feature>
<keyword evidence="3 5" id="KW-0863">Zinc-finger</keyword>
<feature type="domain" description="C2H2-type" evidence="7">
    <location>
        <begin position="269"/>
        <end position="297"/>
    </location>
</feature>
<dbReference type="PROSITE" id="PS50157">
    <property type="entry name" value="ZINC_FINGER_C2H2_2"/>
    <property type="match status" value="4"/>
</dbReference>
<protein>
    <submittedName>
        <fullName evidence="8">GDNF-inducible zinc finger protein 1</fullName>
    </submittedName>
</protein>
<feature type="compositionally biased region" description="Basic and acidic residues" evidence="6">
    <location>
        <begin position="120"/>
        <end position="137"/>
    </location>
</feature>
<comment type="caution">
    <text evidence="8">The sequence shown here is derived from an EMBL/GenBank/DDBJ whole genome shotgun (WGS) entry which is preliminary data.</text>
</comment>